<protein>
    <recommendedName>
        <fullName evidence="2">PB1-like domain-containing protein</fullName>
    </recommendedName>
</protein>
<dbReference type="Pfam" id="PF26130">
    <property type="entry name" value="PB1-like"/>
    <property type="match status" value="1"/>
</dbReference>
<feature type="compositionally biased region" description="Polar residues" evidence="1">
    <location>
        <begin position="134"/>
        <end position="158"/>
    </location>
</feature>
<gene>
    <name evidence="3" type="ORF">A4A49_15367</name>
</gene>
<dbReference type="InterPro" id="IPR058594">
    <property type="entry name" value="PB1-like_dom_pln"/>
</dbReference>
<reference evidence="3" key="1">
    <citation type="submission" date="2016-11" db="EMBL/GenBank/DDBJ databases">
        <title>The genome of Nicotiana attenuata.</title>
        <authorList>
            <person name="Xu S."/>
            <person name="Brockmoeller T."/>
            <person name="Gaquerel E."/>
            <person name="Navarro A."/>
            <person name="Kuhl H."/>
            <person name="Gase K."/>
            <person name="Ling Z."/>
            <person name="Zhou W."/>
            <person name="Kreitzer C."/>
            <person name="Stanke M."/>
            <person name="Tang H."/>
            <person name="Lyons E."/>
            <person name="Pandey P."/>
            <person name="Pandey S.P."/>
            <person name="Timmermann B."/>
            <person name="Baldwin I.T."/>
        </authorList>
    </citation>
    <scope>NUCLEOTIDE SEQUENCE [LARGE SCALE GENOMIC DNA]</scope>
    <source>
        <strain evidence="3">UT</strain>
    </source>
</reference>
<accession>A0A1J6IJR6</accession>
<evidence type="ECO:0000256" key="1">
    <source>
        <dbReference type="SAM" id="MobiDB-lite"/>
    </source>
</evidence>
<evidence type="ECO:0000313" key="3">
    <source>
        <dbReference type="EMBL" id="OIT04524.1"/>
    </source>
</evidence>
<evidence type="ECO:0000313" key="4">
    <source>
        <dbReference type="Proteomes" id="UP000187609"/>
    </source>
</evidence>
<dbReference type="Gramene" id="OIT04524">
    <property type="protein sequence ID" value="OIT04524"/>
    <property type="gene ID" value="A4A49_15367"/>
</dbReference>
<name>A0A1J6IJR6_NICAT</name>
<sequence length="175" mass="18433">MSGFALITLRLYHGGVLEFGNGEPKYVGGVMSEYLDVDVDTLSYFELKDYIKELGYRSSCKFSIRPPNCGILGDIENDRALLAIGKSLQLGAVLEVYVHMPEEESCSAFNKGAAFNGSAAPPNTTVPSNTVVAPSINVSPTPNTSAPPHTSSPNTAASADTIADPAFTTTALSDP</sequence>
<proteinExistence type="predicted"/>
<organism evidence="3 4">
    <name type="scientific">Nicotiana attenuata</name>
    <name type="common">Coyote tobacco</name>
    <dbReference type="NCBI Taxonomy" id="49451"/>
    <lineage>
        <taxon>Eukaryota</taxon>
        <taxon>Viridiplantae</taxon>
        <taxon>Streptophyta</taxon>
        <taxon>Embryophyta</taxon>
        <taxon>Tracheophyta</taxon>
        <taxon>Spermatophyta</taxon>
        <taxon>Magnoliopsida</taxon>
        <taxon>eudicotyledons</taxon>
        <taxon>Gunneridae</taxon>
        <taxon>Pentapetalae</taxon>
        <taxon>asterids</taxon>
        <taxon>lamiids</taxon>
        <taxon>Solanales</taxon>
        <taxon>Solanaceae</taxon>
        <taxon>Nicotianoideae</taxon>
        <taxon>Nicotianeae</taxon>
        <taxon>Nicotiana</taxon>
    </lineage>
</organism>
<evidence type="ECO:0000259" key="2">
    <source>
        <dbReference type="Pfam" id="PF26130"/>
    </source>
</evidence>
<dbReference type="Proteomes" id="UP000187609">
    <property type="component" value="Unassembled WGS sequence"/>
</dbReference>
<feature type="domain" description="PB1-like" evidence="2">
    <location>
        <begin position="6"/>
        <end position="99"/>
    </location>
</feature>
<dbReference type="AlphaFoldDB" id="A0A1J6IJR6"/>
<keyword evidence="4" id="KW-1185">Reference proteome</keyword>
<comment type="caution">
    <text evidence="3">The sequence shown here is derived from an EMBL/GenBank/DDBJ whole genome shotgun (WGS) entry which is preliminary data.</text>
</comment>
<feature type="region of interest" description="Disordered" evidence="1">
    <location>
        <begin position="134"/>
        <end position="175"/>
    </location>
</feature>
<dbReference type="EMBL" id="MJEQ01037185">
    <property type="protein sequence ID" value="OIT04524.1"/>
    <property type="molecule type" value="Genomic_DNA"/>
</dbReference>